<dbReference type="InterPro" id="IPR016181">
    <property type="entry name" value="Acyl_CoA_acyltransferase"/>
</dbReference>
<dbReference type="PANTHER" id="PTHR43792">
    <property type="entry name" value="GNAT FAMILY, PUTATIVE (AFU_ORTHOLOGUE AFUA_3G00765)-RELATED-RELATED"/>
    <property type="match status" value="1"/>
</dbReference>
<dbReference type="EMBL" id="UOFL01000078">
    <property type="protein sequence ID" value="VAW75288.1"/>
    <property type="molecule type" value="Genomic_DNA"/>
</dbReference>
<dbReference type="Pfam" id="PF13302">
    <property type="entry name" value="Acetyltransf_3"/>
    <property type="match status" value="1"/>
</dbReference>
<dbReference type="PANTHER" id="PTHR43792:SF9">
    <property type="entry name" value="RIBOSOMAL-PROTEIN-ALANINE ACETYLTRANSFERASE"/>
    <property type="match status" value="1"/>
</dbReference>
<name>A0A3B0Y3J8_9ZZZZ</name>
<sequence length="190" mass="21812">MHFPVLKTDNIVLDEITQDDEQWIFDIFSNDEVTQYYDLESFKTLDQAKGLIELVQARFRASCGIRWAIRLVGSETCIGTCGFNSWNKNYQSTVIGYDLNQNYWNRGIMTESLQSIIAFAFKGGLACKDVNRIQADIVPENAASEKVLTKLGFEVEGLLRESAYWKDRFQDLKCFSLLRSDYIINGDNKC</sequence>
<dbReference type="GO" id="GO:0008999">
    <property type="term" value="F:protein-N-terminal-alanine acetyltransferase activity"/>
    <property type="evidence" value="ECO:0007669"/>
    <property type="project" value="TreeGrafter"/>
</dbReference>
<dbReference type="PROSITE" id="PS51186">
    <property type="entry name" value="GNAT"/>
    <property type="match status" value="1"/>
</dbReference>
<dbReference type="InterPro" id="IPR051531">
    <property type="entry name" value="N-acetyltransferase"/>
</dbReference>
<feature type="domain" description="N-acetyltransferase" evidence="1">
    <location>
        <begin position="11"/>
        <end position="171"/>
    </location>
</feature>
<organism evidence="2">
    <name type="scientific">hydrothermal vent metagenome</name>
    <dbReference type="NCBI Taxonomy" id="652676"/>
    <lineage>
        <taxon>unclassified sequences</taxon>
        <taxon>metagenomes</taxon>
        <taxon>ecological metagenomes</taxon>
    </lineage>
</organism>
<reference evidence="2" key="1">
    <citation type="submission" date="2018-06" db="EMBL/GenBank/DDBJ databases">
        <authorList>
            <person name="Zhirakovskaya E."/>
        </authorList>
    </citation>
    <scope>NUCLEOTIDE SEQUENCE</scope>
</reference>
<protein>
    <recommendedName>
        <fullName evidence="1">N-acetyltransferase domain-containing protein</fullName>
    </recommendedName>
</protein>
<dbReference type="GO" id="GO:0005737">
    <property type="term" value="C:cytoplasm"/>
    <property type="evidence" value="ECO:0007669"/>
    <property type="project" value="TreeGrafter"/>
</dbReference>
<evidence type="ECO:0000313" key="2">
    <source>
        <dbReference type="EMBL" id="VAW75288.1"/>
    </source>
</evidence>
<proteinExistence type="predicted"/>
<gene>
    <name evidence="2" type="ORF">MNBD_GAMMA12-2717</name>
</gene>
<dbReference type="SUPFAM" id="SSF55729">
    <property type="entry name" value="Acyl-CoA N-acyltransferases (Nat)"/>
    <property type="match status" value="1"/>
</dbReference>
<evidence type="ECO:0000259" key="1">
    <source>
        <dbReference type="PROSITE" id="PS51186"/>
    </source>
</evidence>
<accession>A0A3B0Y3J8</accession>
<dbReference type="AlphaFoldDB" id="A0A3B0Y3J8"/>
<dbReference type="Gene3D" id="3.40.630.30">
    <property type="match status" value="1"/>
</dbReference>
<dbReference type="InterPro" id="IPR000182">
    <property type="entry name" value="GNAT_dom"/>
</dbReference>